<proteinExistence type="predicted"/>
<organism evidence="1 2">
    <name type="scientific">Brevifollis gellanilyticus</name>
    <dbReference type="NCBI Taxonomy" id="748831"/>
    <lineage>
        <taxon>Bacteria</taxon>
        <taxon>Pseudomonadati</taxon>
        <taxon>Verrucomicrobiota</taxon>
        <taxon>Verrucomicrobiia</taxon>
        <taxon>Verrucomicrobiales</taxon>
        <taxon>Verrucomicrobiaceae</taxon>
    </lineage>
</organism>
<dbReference type="EMBL" id="BKAG01000024">
    <property type="protein sequence ID" value="GEP44052.1"/>
    <property type="molecule type" value="Genomic_DNA"/>
</dbReference>
<dbReference type="RefSeq" id="WP_146851605.1">
    <property type="nucleotide sequence ID" value="NZ_BKAG01000024.1"/>
</dbReference>
<evidence type="ECO:0000313" key="2">
    <source>
        <dbReference type="Proteomes" id="UP000321577"/>
    </source>
</evidence>
<name>A0A512MBD9_9BACT</name>
<dbReference type="Proteomes" id="UP000321577">
    <property type="component" value="Unassembled WGS sequence"/>
</dbReference>
<dbReference type="AlphaFoldDB" id="A0A512MBD9"/>
<evidence type="ECO:0000313" key="1">
    <source>
        <dbReference type="EMBL" id="GEP44052.1"/>
    </source>
</evidence>
<keyword evidence="2" id="KW-1185">Reference proteome</keyword>
<gene>
    <name evidence="1" type="ORF">BGE01nite_33430</name>
</gene>
<protein>
    <submittedName>
        <fullName evidence="1">Uncharacterized protein</fullName>
    </submittedName>
</protein>
<dbReference type="InterPro" id="IPR023614">
    <property type="entry name" value="Porin_dom_sf"/>
</dbReference>
<dbReference type="SUPFAM" id="SSF56935">
    <property type="entry name" value="Porins"/>
    <property type="match status" value="1"/>
</dbReference>
<accession>A0A512MBD9</accession>
<reference evidence="1 2" key="1">
    <citation type="submission" date="2019-07" db="EMBL/GenBank/DDBJ databases">
        <title>Whole genome shotgun sequence of Brevifollis gellanilyticus NBRC 108608.</title>
        <authorList>
            <person name="Hosoyama A."/>
            <person name="Uohara A."/>
            <person name="Ohji S."/>
            <person name="Ichikawa N."/>
        </authorList>
    </citation>
    <scope>NUCLEOTIDE SEQUENCE [LARGE SCALE GENOMIC DNA]</scope>
    <source>
        <strain evidence="1 2">NBRC 108608</strain>
    </source>
</reference>
<sequence>MSTSLAGAQRLQGDFTSYSSQFQSGRTFLSTGSAPSTVGRSDKNGAFPLSATLDQSFAWNRLEFAGADQEALTSTTELSLFSQLGSLENGRLTLDAAGGVTLASTEDFGFSGSGDSAWFMQPGSSLVYERRLGQVTLTVYDRFAARPDALVSFLGPLQGTSLVPFIATMQNDLGMALNWQPLDDLSLTLNYNWASSQSARSSSETPPFNPHGNLDVLAARDINSVLASVAWQASPVMRFGLRAGASWSSFEEEFSNDGNQWHGGLFADLKLPFEQILKLEAGAQGMNFERPEPVGIYIPFGIPSSPASFVTGSGDDRDLGATPYYTLSLGGPLGRRFSHQLSAGSEASLGLLSNYVEARFVNYTLSAQLWKGADLGLGGFYEDVQNSGGVFASDTSVHGFTATLRQTWHRFTFSAGYGHTRFDSDAHPASLVRLFATADQHAFHTSASYQICQRATVSLAWQRIVSDFAAVPDDLVQDRLTMNLRWMF</sequence>
<comment type="caution">
    <text evidence="1">The sequence shown here is derived from an EMBL/GenBank/DDBJ whole genome shotgun (WGS) entry which is preliminary data.</text>
</comment>
<dbReference type="Gene3D" id="2.40.160.10">
    <property type="entry name" value="Porin"/>
    <property type="match status" value="1"/>
</dbReference>